<dbReference type="PANTHER" id="PTHR15337">
    <property type="entry name" value="ANTERIOR GRADIENT PROTEIN-RELATED"/>
    <property type="match status" value="1"/>
</dbReference>
<reference evidence="4 5" key="1">
    <citation type="submission" date="2016-10" db="EMBL/GenBank/DDBJ databases">
        <authorList>
            <person name="de Groot N.N."/>
        </authorList>
    </citation>
    <scope>NUCLEOTIDE SEQUENCE [LARGE SCALE GENOMIC DNA]</scope>
    <source>
        <strain evidence="4 5">DSM 24956</strain>
    </source>
</reference>
<dbReference type="InterPro" id="IPR051099">
    <property type="entry name" value="AGR/TXD"/>
</dbReference>
<dbReference type="EMBL" id="FNNJ01000006">
    <property type="protein sequence ID" value="SDX47760.1"/>
    <property type="molecule type" value="Genomic_DNA"/>
</dbReference>
<evidence type="ECO:0000313" key="5">
    <source>
        <dbReference type="Proteomes" id="UP000199595"/>
    </source>
</evidence>
<accession>A0A1H3C0Z7</accession>
<keyword evidence="5" id="KW-1185">Reference proteome</keyword>
<evidence type="ECO:0000256" key="2">
    <source>
        <dbReference type="SAM" id="SignalP"/>
    </source>
</evidence>
<dbReference type="InterPro" id="IPR012336">
    <property type="entry name" value="Thioredoxin-like_fold"/>
</dbReference>
<dbReference type="Pfam" id="PF13098">
    <property type="entry name" value="Thioredoxin_2"/>
    <property type="match status" value="1"/>
</dbReference>
<proteinExistence type="predicted"/>
<dbReference type="STRING" id="762486.SAMN05444411_10611"/>
<dbReference type="Proteomes" id="UP000199595">
    <property type="component" value="Unassembled WGS sequence"/>
</dbReference>
<dbReference type="InterPro" id="IPR036249">
    <property type="entry name" value="Thioredoxin-like_sf"/>
</dbReference>
<dbReference type="AlphaFoldDB" id="A0A1H3C0Z7"/>
<dbReference type="PROSITE" id="PS51352">
    <property type="entry name" value="THIOREDOXIN_2"/>
    <property type="match status" value="1"/>
</dbReference>
<dbReference type="CDD" id="cd02947">
    <property type="entry name" value="TRX_family"/>
    <property type="match status" value="1"/>
</dbReference>
<feature type="signal peptide" evidence="2">
    <location>
        <begin position="1"/>
        <end position="20"/>
    </location>
</feature>
<dbReference type="OrthoDB" id="981626at2"/>
<dbReference type="Gene3D" id="3.40.30.10">
    <property type="entry name" value="Glutaredoxin"/>
    <property type="match status" value="1"/>
</dbReference>
<dbReference type="SUPFAM" id="SSF52833">
    <property type="entry name" value="Thioredoxin-like"/>
    <property type="match status" value="1"/>
</dbReference>
<feature type="chain" id="PRO_5011788033" evidence="2">
    <location>
        <begin position="21"/>
        <end position="154"/>
    </location>
</feature>
<sequence length="154" mass="17819">MKKVLIVGLVALISVAFVNAQDSVKNAHKVKWEESFTKAERLSKSKNKPMLIFFTGSDWCGPCKMLIEDFFSTEKFSSYKDKYVLYEADYPRNRDLVSASQKKDNSKLQKKYGVSSFPTIVIVDSKGKELDRRKGYNFMRDPSYHFALIEKHIK</sequence>
<evidence type="ECO:0000313" key="4">
    <source>
        <dbReference type="EMBL" id="SDX47760.1"/>
    </source>
</evidence>
<dbReference type="PANTHER" id="PTHR15337:SF11">
    <property type="entry name" value="THIOREDOXIN DOMAIN-CONTAINING PROTEIN"/>
    <property type="match status" value="1"/>
</dbReference>
<keyword evidence="1 2" id="KW-0732">Signal</keyword>
<dbReference type="InterPro" id="IPR013766">
    <property type="entry name" value="Thioredoxin_domain"/>
</dbReference>
<gene>
    <name evidence="4" type="ORF">SAMN05444411_10611</name>
</gene>
<name>A0A1H3C0Z7_9FLAO</name>
<evidence type="ECO:0000256" key="1">
    <source>
        <dbReference type="ARBA" id="ARBA00022729"/>
    </source>
</evidence>
<evidence type="ECO:0000259" key="3">
    <source>
        <dbReference type="PROSITE" id="PS51352"/>
    </source>
</evidence>
<dbReference type="RefSeq" id="WP_090123515.1">
    <property type="nucleotide sequence ID" value="NZ_FNNJ01000006.1"/>
</dbReference>
<feature type="domain" description="Thioredoxin" evidence="3">
    <location>
        <begin position="5"/>
        <end position="154"/>
    </location>
</feature>
<protein>
    <submittedName>
        <fullName evidence="4">Thioredoxin-like domain-containing protein</fullName>
    </submittedName>
</protein>
<organism evidence="4 5">
    <name type="scientific">Lutibacter oricola</name>
    <dbReference type="NCBI Taxonomy" id="762486"/>
    <lineage>
        <taxon>Bacteria</taxon>
        <taxon>Pseudomonadati</taxon>
        <taxon>Bacteroidota</taxon>
        <taxon>Flavobacteriia</taxon>
        <taxon>Flavobacteriales</taxon>
        <taxon>Flavobacteriaceae</taxon>
        <taxon>Lutibacter</taxon>
    </lineage>
</organism>